<accession>A0A918QBD6</accession>
<evidence type="ECO:0000313" key="4">
    <source>
        <dbReference type="Proteomes" id="UP000619457"/>
    </source>
</evidence>
<proteinExistence type="predicted"/>
<keyword evidence="1" id="KW-0812">Transmembrane</keyword>
<dbReference type="InterPro" id="IPR013229">
    <property type="entry name" value="PEGA"/>
</dbReference>
<keyword evidence="1" id="KW-0472">Membrane</keyword>
<gene>
    <name evidence="3" type="ORF">GCM10007049_34870</name>
</gene>
<dbReference type="AlphaFoldDB" id="A0A918QBD6"/>
<evidence type="ECO:0000259" key="2">
    <source>
        <dbReference type="Pfam" id="PF08308"/>
    </source>
</evidence>
<organism evidence="3 4">
    <name type="scientific">Echinicola pacifica</name>
    <dbReference type="NCBI Taxonomy" id="346377"/>
    <lineage>
        <taxon>Bacteria</taxon>
        <taxon>Pseudomonadati</taxon>
        <taxon>Bacteroidota</taxon>
        <taxon>Cytophagia</taxon>
        <taxon>Cytophagales</taxon>
        <taxon>Cyclobacteriaceae</taxon>
        <taxon>Echinicola</taxon>
    </lineage>
</organism>
<feature type="transmembrane region" description="Helical" evidence="1">
    <location>
        <begin position="59"/>
        <end position="76"/>
    </location>
</feature>
<feature type="domain" description="PEGA" evidence="2">
    <location>
        <begin position="2"/>
        <end position="47"/>
    </location>
</feature>
<protein>
    <recommendedName>
        <fullName evidence="2">PEGA domain-containing protein</fullName>
    </recommendedName>
</protein>
<dbReference type="Proteomes" id="UP000619457">
    <property type="component" value="Unassembled WGS sequence"/>
</dbReference>
<sequence>MIRTIPAGGKLYLNGEYAGITPYKHRDTKIVGSTTDVRIEMEGYEVFYGYFSRNEKADVGAIIGGVFLLFPFIWTMKYKPERTYELKPISTDKQ</sequence>
<keyword evidence="1" id="KW-1133">Transmembrane helix</keyword>
<name>A0A918QBD6_9BACT</name>
<dbReference type="EMBL" id="BMWX01000008">
    <property type="protein sequence ID" value="GGZ38731.1"/>
    <property type="molecule type" value="Genomic_DNA"/>
</dbReference>
<dbReference type="Pfam" id="PF08308">
    <property type="entry name" value="PEGA"/>
    <property type="match status" value="1"/>
</dbReference>
<reference evidence="3" key="2">
    <citation type="submission" date="2020-09" db="EMBL/GenBank/DDBJ databases">
        <authorList>
            <person name="Sun Q."/>
            <person name="Kim S."/>
        </authorList>
    </citation>
    <scope>NUCLEOTIDE SEQUENCE</scope>
    <source>
        <strain evidence="3">KCTC 12368</strain>
    </source>
</reference>
<evidence type="ECO:0000256" key="1">
    <source>
        <dbReference type="SAM" id="Phobius"/>
    </source>
</evidence>
<reference evidence="3" key="1">
    <citation type="journal article" date="2014" name="Int. J. Syst. Evol. Microbiol.">
        <title>Complete genome sequence of Corynebacterium casei LMG S-19264T (=DSM 44701T), isolated from a smear-ripened cheese.</title>
        <authorList>
            <consortium name="US DOE Joint Genome Institute (JGI-PGF)"/>
            <person name="Walter F."/>
            <person name="Albersmeier A."/>
            <person name="Kalinowski J."/>
            <person name="Ruckert C."/>
        </authorList>
    </citation>
    <scope>NUCLEOTIDE SEQUENCE</scope>
    <source>
        <strain evidence="3">KCTC 12368</strain>
    </source>
</reference>
<keyword evidence="4" id="KW-1185">Reference proteome</keyword>
<comment type="caution">
    <text evidence="3">The sequence shown here is derived from an EMBL/GenBank/DDBJ whole genome shotgun (WGS) entry which is preliminary data.</text>
</comment>
<evidence type="ECO:0000313" key="3">
    <source>
        <dbReference type="EMBL" id="GGZ38731.1"/>
    </source>
</evidence>